<gene>
    <name evidence="1" type="ORF">SY1_15880</name>
</gene>
<dbReference type="NCBIfam" id="TIGR01634">
    <property type="entry name" value="tail_P2_I"/>
    <property type="match status" value="1"/>
</dbReference>
<proteinExistence type="predicted"/>
<name>A0AB94IXW4_9BACT</name>
<dbReference type="AlphaFoldDB" id="A0AB94IXW4"/>
<dbReference type="RefSeq" id="WP_015556722.1">
    <property type="nucleotide sequence ID" value="NC_021038.1"/>
</dbReference>
<keyword evidence="2" id="KW-1185">Reference proteome</keyword>
<reference evidence="2" key="1">
    <citation type="submission" date="2010-03" db="EMBL/GenBank/DDBJ databases">
        <title>The genome sequence of Synergistetes sp. SGP1.</title>
        <authorList>
            <consortium name="metaHIT consortium -- http://www.metahit.eu/"/>
            <person name="Pajon A."/>
            <person name="Turner K."/>
            <person name="Parkhill J."/>
            <person name="Wade W."/>
            <person name="Vartoukian S."/>
        </authorList>
    </citation>
    <scope>NUCLEOTIDE SEQUENCE [LARGE SCALE GENOMIC DNA]</scope>
    <source>
        <strain evidence="2">SGP1</strain>
    </source>
</reference>
<organism evidence="1 2">
    <name type="scientific">Fretibacterium fastidiosum</name>
    <dbReference type="NCBI Taxonomy" id="651822"/>
    <lineage>
        <taxon>Bacteria</taxon>
        <taxon>Thermotogati</taxon>
        <taxon>Synergistota</taxon>
        <taxon>Synergistia</taxon>
        <taxon>Synergistales</taxon>
        <taxon>Aminobacteriaceae</taxon>
        <taxon>Fretibacterium</taxon>
    </lineage>
</organism>
<sequence>MSRNLDLLPSNALPSERALSLAARFSDDILPEDIKKLWRPQEAPAAFLPFLAWGLHVDFWRDELASQAKRNLIAGAFEWHRLEGTFGAIRRICTAVFGETRVLPWYEYSGEPYGFRVTTEGRMGTIEDWESLRKAIWFAQALRDWLDGIEIHRNLRLDLSHGTATFRSGLHEIRPEYPELNETRLTVGIATVQGGYASVGLSRPKGTRTAVFSGIAMVQVHYVTIGPAGA</sequence>
<protein>
    <submittedName>
        <fullName evidence="1">Phage tail protein, P2 protein I family</fullName>
    </submittedName>
</protein>
<evidence type="ECO:0000313" key="2">
    <source>
        <dbReference type="Proteomes" id="UP000008957"/>
    </source>
</evidence>
<dbReference type="Pfam" id="PF09684">
    <property type="entry name" value="Tail_P2_I"/>
    <property type="match status" value="1"/>
</dbReference>
<dbReference type="EMBL" id="FP929056">
    <property type="protein sequence ID" value="CBL28575.1"/>
    <property type="molecule type" value="Genomic_DNA"/>
</dbReference>
<reference evidence="1 2" key="2">
    <citation type="submission" date="2010-03" db="EMBL/GenBank/DDBJ databases">
        <authorList>
            <person name="Pajon A."/>
        </authorList>
    </citation>
    <scope>NUCLEOTIDE SEQUENCE [LARGE SCALE GENOMIC DNA]</scope>
    <source>
        <strain evidence="1 2">SGP1</strain>
    </source>
</reference>
<dbReference type="InterPro" id="IPR006521">
    <property type="entry name" value="Tail_protein_I"/>
</dbReference>
<evidence type="ECO:0000313" key="1">
    <source>
        <dbReference type="EMBL" id="CBL28575.1"/>
    </source>
</evidence>
<accession>A0AB94IXW4</accession>
<dbReference type="Proteomes" id="UP000008957">
    <property type="component" value="Chromosome"/>
</dbReference>
<dbReference type="KEGG" id="sbr:SY1_15880"/>